<gene>
    <name evidence="1" type="ORF">H5S41_02180</name>
</gene>
<protein>
    <submittedName>
        <fullName evidence="1">Uncharacterized protein</fullName>
    </submittedName>
</protein>
<evidence type="ECO:0000313" key="1">
    <source>
        <dbReference type="EMBL" id="MBB1122777.1"/>
    </source>
</evidence>
<comment type="caution">
    <text evidence="1">The sequence shown here is derived from an EMBL/GenBank/DDBJ whole genome shotgun (WGS) entry which is preliminary data.</text>
</comment>
<dbReference type="AlphaFoldDB" id="A0A839H802"/>
<name>A0A839H802_9LACO</name>
<organism evidence="1 2">
    <name type="scientific">Limosilactobacillus albertensis</name>
    <dbReference type="NCBI Taxonomy" id="2759752"/>
    <lineage>
        <taxon>Bacteria</taxon>
        <taxon>Bacillati</taxon>
        <taxon>Bacillota</taxon>
        <taxon>Bacilli</taxon>
        <taxon>Lactobacillales</taxon>
        <taxon>Lactobacillaceae</taxon>
        <taxon>Limosilactobacillus</taxon>
    </lineage>
</organism>
<evidence type="ECO:0000313" key="2">
    <source>
        <dbReference type="Proteomes" id="UP000547628"/>
    </source>
</evidence>
<reference evidence="1 2" key="1">
    <citation type="submission" date="2020-07" db="EMBL/GenBank/DDBJ databases">
        <title>Description of Limosilactobacillus balticus sp. nov., Limosilactobacillus agrestis sp. nov., Limosilactobacillus albertensis sp. nov., Limosilactobacillus rudii sp. nov., Limosilactobacillus fastidiosus sp. nov., five novel Limosilactobacillus species isolated from the vertebrate gastrointestinal tract, and proposal of 6 subspecies of Limosilactobacillus reuteri adapted to the gastrointestinal tract of specific vertebrate hosts.</title>
        <authorList>
            <person name="Li F."/>
            <person name="Cheng C."/>
            <person name="Zheng J."/>
            <person name="Quevedo R.M."/>
            <person name="Li J."/>
            <person name="Roos S."/>
            <person name="Gaenzle M.G."/>
            <person name="Walter J."/>
        </authorList>
    </citation>
    <scope>NUCLEOTIDE SEQUENCE [LARGE SCALE GENOMIC DNA]</scope>
    <source>
        <strain evidence="1 2">Lr3000</strain>
    </source>
</reference>
<proteinExistence type="predicted"/>
<sequence length="48" mass="5853">MDRSTEEQYHHSLNILFEKYELGFISYDELKRCCHWVLDDLCESVDLK</sequence>
<accession>A0A839H802</accession>
<dbReference type="RefSeq" id="WP_182602063.1">
    <property type="nucleotide sequence ID" value="NZ_JACIVD010000048.1"/>
</dbReference>
<dbReference type="EMBL" id="JACIVD010000048">
    <property type="protein sequence ID" value="MBB1122777.1"/>
    <property type="molecule type" value="Genomic_DNA"/>
</dbReference>
<dbReference type="Proteomes" id="UP000547628">
    <property type="component" value="Unassembled WGS sequence"/>
</dbReference>